<evidence type="ECO:0000313" key="2">
    <source>
        <dbReference type="EMBL" id="CAB3867856.1"/>
    </source>
</evidence>
<gene>
    <name evidence="2" type="ORF">LMG3328_02626</name>
</gene>
<proteinExistence type="predicted"/>
<dbReference type="Pfam" id="PF07883">
    <property type="entry name" value="Cupin_2"/>
    <property type="match status" value="1"/>
</dbReference>
<organism evidence="2 3">
    <name type="scientific">Achromobacter ruhlandii</name>
    <dbReference type="NCBI Taxonomy" id="72557"/>
    <lineage>
        <taxon>Bacteria</taxon>
        <taxon>Pseudomonadati</taxon>
        <taxon>Pseudomonadota</taxon>
        <taxon>Betaproteobacteria</taxon>
        <taxon>Burkholderiales</taxon>
        <taxon>Alcaligenaceae</taxon>
        <taxon>Achromobacter</taxon>
    </lineage>
</organism>
<protein>
    <recommendedName>
        <fullName evidence="1">Cupin type-2 domain-containing protein</fullName>
    </recommendedName>
</protein>
<dbReference type="Proteomes" id="UP000494122">
    <property type="component" value="Unassembled WGS sequence"/>
</dbReference>
<sequence>MPLLNLVDAASRLPDAWKSEVLARTGGSNIKVLRMDGQPSPAETHDYDEALIVISGALRLSVRDEVIEVAAGGMYLAPAGVPHAVVTGSHGVLMIVDPVGSRGRDGYDAR</sequence>
<feature type="domain" description="Cupin type-2" evidence="1">
    <location>
        <begin position="37"/>
        <end position="94"/>
    </location>
</feature>
<evidence type="ECO:0000259" key="1">
    <source>
        <dbReference type="Pfam" id="PF07883"/>
    </source>
</evidence>
<dbReference type="RefSeq" id="WP_059271978.1">
    <property type="nucleotide sequence ID" value="NZ_CADILE010000007.1"/>
</dbReference>
<reference evidence="2 3" key="1">
    <citation type="submission" date="2020-04" db="EMBL/GenBank/DDBJ databases">
        <authorList>
            <person name="De Canck E."/>
        </authorList>
    </citation>
    <scope>NUCLEOTIDE SEQUENCE [LARGE SCALE GENOMIC DNA]</scope>
    <source>
        <strain evidence="2 3">LMG 3328</strain>
    </source>
</reference>
<accession>A0A2M9GYU5</accession>
<dbReference type="AlphaFoldDB" id="A0A2M9GYU5"/>
<dbReference type="Gene3D" id="2.60.120.10">
    <property type="entry name" value="Jelly Rolls"/>
    <property type="match status" value="1"/>
</dbReference>
<dbReference type="EMBL" id="CADILE010000007">
    <property type="protein sequence ID" value="CAB3867856.1"/>
    <property type="molecule type" value="Genomic_DNA"/>
</dbReference>
<name>A0A2M9GYU5_9BURK</name>
<dbReference type="SUPFAM" id="SSF51182">
    <property type="entry name" value="RmlC-like cupins"/>
    <property type="match status" value="1"/>
</dbReference>
<evidence type="ECO:0000313" key="3">
    <source>
        <dbReference type="Proteomes" id="UP000494122"/>
    </source>
</evidence>
<dbReference type="InterPro" id="IPR011051">
    <property type="entry name" value="RmlC_Cupin_sf"/>
</dbReference>
<dbReference type="InterPro" id="IPR013096">
    <property type="entry name" value="Cupin_2"/>
</dbReference>
<dbReference type="InterPro" id="IPR014710">
    <property type="entry name" value="RmlC-like_jellyroll"/>
</dbReference>